<comment type="caution">
    <text evidence="2">The sequence shown here is derived from an EMBL/GenBank/DDBJ whole genome shotgun (WGS) entry which is preliminary data.</text>
</comment>
<dbReference type="Proteomes" id="UP001430193">
    <property type="component" value="Unassembled WGS sequence"/>
</dbReference>
<reference evidence="2" key="1">
    <citation type="submission" date="2020-10" db="EMBL/GenBank/DDBJ databases">
        <title>Phylogeny of dyella-like bacteria.</title>
        <authorList>
            <person name="Fu J."/>
        </authorList>
    </citation>
    <scope>NUCLEOTIDE SEQUENCE</scope>
    <source>
        <strain evidence="2">DHON07</strain>
    </source>
</reference>
<dbReference type="EMBL" id="JADIKF010000039">
    <property type="protein sequence ID" value="MBM7130604.1"/>
    <property type="molecule type" value="Genomic_DNA"/>
</dbReference>
<feature type="transmembrane region" description="Helical" evidence="1">
    <location>
        <begin position="43"/>
        <end position="66"/>
    </location>
</feature>
<proteinExistence type="predicted"/>
<name>A0ABS2KHM7_9GAMM</name>
<sequence length="113" mass="12368">MTDHLKDELVDLYRQAARERSSSSIDARILDAAERASKRRGRFTWPVGLAAAAALVLLVGTHWHAIDPSPSAAHLPRSAAYTDSTSIYLMQMDVEHVSSPVAQYLTAHTAPND</sequence>
<protein>
    <submittedName>
        <fullName evidence="2">Uncharacterized protein</fullName>
    </submittedName>
</protein>
<keyword evidence="1" id="KW-0812">Transmembrane</keyword>
<accession>A0ABS2KHM7</accession>
<keyword evidence="1" id="KW-0472">Membrane</keyword>
<keyword evidence="1" id="KW-1133">Transmembrane helix</keyword>
<keyword evidence="3" id="KW-1185">Reference proteome</keyword>
<evidence type="ECO:0000313" key="3">
    <source>
        <dbReference type="Proteomes" id="UP001430193"/>
    </source>
</evidence>
<organism evidence="2 3">
    <name type="scientific">Dyella mobilis</name>
    <dbReference type="NCBI Taxonomy" id="1849582"/>
    <lineage>
        <taxon>Bacteria</taxon>
        <taxon>Pseudomonadati</taxon>
        <taxon>Pseudomonadota</taxon>
        <taxon>Gammaproteobacteria</taxon>
        <taxon>Lysobacterales</taxon>
        <taxon>Rhodanobacteraceae</taxon>
        <taxon>Dyella</taxon>
    </lineage>
</organism>
<gene>
    <name evidence="2" type="ORF">ISS99_13785</name>
</gene>
<evidence type="ECO:0000313" key="2">
    <source>
        <dbReference type="EMBL" id="MBM7130604.1"/>
    </source>
</evidence>
<dbReference type="RefSeq" id="WP_204632171.1">
    <property type="nucleotide sequence ID" value="NZ_BSOC01000002.1"/>
</dbReference>
<evidence type="ECO:0000256" key="1">
    <source>
        <dbReference type="SAM" id="Phobius"/>
    </source>
</evidence>